<gene>
    <name evidence="1" type="ORF">ZRA01_27640</name>
</gene>
<accession>A0A4Y4CUV5</accession>
<evidence type="ECO:0000313" key="1">
    <source>
        <dbReference type="EMBL" id="GEC96691.1"/>
    </source>
</evidence>
<protein>
    <submittedName>
        <fullName evidence="1">Uncharacterized protein</fullName>
    </submittedName>
</protein>
<dbReference type="Proteomes" id="UP000318422">
    <property type="component" value="Unassembled WGS sequence"/>
</dbReference>
<evidence type="ECO:0000313" key="2">
    <source>
        <dbReference type="Proteomes" id="UP000318422"/>
    </source>
</evidence>
<name>A0A4Y4CUV5_ZOORA</name>
<sequence length="195" mass="22266">MRLPAPRLPVICATLAAALWCVIHPSYAHPEKPMPTSAATTGIAFYARANLYSLPIRPELPISEAEAEAARAHYRFFMEGTRIRWAEKWLTERNPVSVDAQWVSKLAPGVHYFLPAAGDLPPQARNLVGIREERAYFRVEVFPDGRAPTAEKVTRNRTFHHDYEYWNNGKLKHWHFETESSQGDEHFDQTGQALK</sequence>
<dbReference type="AlphaFoldDB" id="A0A4Y4CUV5"/>
<keyword evidence="2" id="KW-1185">Reference proteome</keyword>
<proteinExistence type="predicted"/>
<dbReference type="EMBL" id="BJNV01000050">
    <property type="protein sequence ID" value="GEC96691.1"/>
    <property type="molecule type" value="Genomic_DNA"/>
</dbReference>
<comment type="caution">
    <text evidence="1">The sequence shown here is derived from an EMBL/GenBank/DDBJ whole genome shotgun (WGS) entry which is preliminary data.</text>
</comment>
<organism evidence="1 2">
    <name type="scientific">Zoogloea ramigera</name>
    <dbReference type="NCBI Taxonomy" id="350"/>
    <lineage>
        <taxon>Bacteria</taxon>
        <taxon>Pseudomonadati</taxon>
        <taxon>Pseudomonadota</taxon>
        <taxon>Betaproteobacteria</taxon>
        <taxon>Rhodocyclales</taxon>
        <taxon>Zoogloeaceae</taxon>
        <taxon>Zoogloea</taxon>
    </lineage>
</organism>
<reference evidence="1 2" key="1">
    <citation type="submission" date="2019-06" db="EMBL/GenBank/DDBJ databases">
        <title>Whole genome shotgun sequence of Zoogloea ramigera NBRC 15342.</title>
        <authorList>
            <person name="Hosoyama A."/>
            <person name="Uohara A."/>
            <person name="Ohji S."/>
            <person name="Ichikawa N."/>
        </authorList>
    </citation>
    <scope>NUCLEOTIDE SEQUENCE [LARGE SCALE GENOMIC DNA]</scope>
    <source>
        <strain evidence="1 2">NBRC 15342</strain>
    </source>
</reference>